<gene>
    <name evidence="2" type="ORF">A1355_03775</name>
</gene>
<feature type="region of interest" description="Disordered" evidence="1">
    <location>
        <begin position="1"/>
        <end position="21"/>
    </location>
</feature>
<proteinExistence type="predicted"/>
<accession>A0A177NP66</accession>
<dbReference type="EMBL" id="LUUK01000154">
    <property type="protein sequence ID" value="OAI19755.1"/>
    <property type="molecule type" value="Genomic_DNA"/>
</dbReference>
<reference evidence="3" key="1">
    <citation type="submission" date="2016-03" db="EMBL/GenBank/DDBJ databases">
        <authorList>
            <person name="Heylen K."/>
            <person name="De Vos P."/>
            <person name="Vekeman B."/>
        </authorList>
    </citation>
    <scope>NUCLEOTIDE SEQUENCE [LARGE SCALE GENOMIC DNA]</scope>
    <source>
        <strain evidence="3">R-45383</strain>
    </source>
</reference>
<dbReference type="Proteomes" id="UP000077628">
    <property type="component" value="Unassembled WGS sequence"/>
</dbReference>
<protein>
    <submittedName>
        <fullName evidence="2">Uncharacterized protein</fullName>
    </submittedName>
</protein>
<name>A0A177NP66_9GAMM</name>
<evidence type="ECO:0000313" key="3">
    <source>
        <dbReference type="Proteomes" id="UP000077628"/>
    </source>
</evidence>
<evidence type="ECO:0000256" key="1">
    <source>
        <dbReference type="SAM" id="MobiDB-lite"/>
    </source>
</evidence>
<organism evidence="2 3">
    <name type="scientific">Methylomonas koyamae</name>
    <dbReference type="NCBI Taxonomy" id="702114"/>
    <lineage>
        <taxon>Bacteria</taxon>
        <taxon>Pseudomonadati</taxon>
        <taxon>Pseudomonadota</taxon>
        <taxon>Gammaproteobacteria</taxon>
        <taxon>Methylococcales</taxon>
        <taxon>Methylococcaceae</taxon>
        <taxon>Methylomonas</taxon>
    </lineage>
</organism>
<dbReference type="RefSeq" id="WP_064027759.1">
    <property type="nucleotide sequence ID" value="NZ_LUUK01000154.1"/>
</dbReference>
<keyword evidence="3" id="KW-1185">Reference proteome</keyword>
<dbReference type="AlphaFoldDB" id="A0A177NP66"/>
<comment type="caution">
    <text evidence="2">The sequence shown here is derived from an EMBL/GenBank/DDBJ whole genome shotgun (WGS) entry which is preliminary data.</text>
</comment>
<evidence type="ECO:0000313" key="2">
    <source>
        <dbReference type="EMBL" id="OAI19755.1"/>
    </source>
</evidence>
<sequence length="103" mass="11182">MAAQQTTSKSTERKAFPVLDPPPFLRTAAEAIRSDFAAANPGSQALAKPSFRHWFATPIAIHPAAPPKFPSSEANSLSRKAFSITRNPRSLASIAFCVARKRF</sequence>